<accession>A0ABN2GGS3</accession>
<dbReference type="Proteomes" id="UP001499851">
    <property type="component" value="Unassembled WGS sequence"/>
</dbReference>
<dbReference type="EMBL" id="BAAAQF010000005">
    <property type="protein sequence ID" value="GAA1671037.1"/>
    <property type="molecule type" value="Genomic_DNA"/>
</dbReference>
<keyword evidence="3" id="KW-1185">Reference proteome</keyword>
<feature type="region of interest" description="Disordered" evidence="1">
    <location>
        <begin position="1"/>
        <end position="51"/>
    </location>
</feature>
<evidence type="ECO:0000256" key="1">
    <source>
        <dbReference type="SAM" id="MobiDB-lite"/>
    </source>
</evidence>
<name>A0ABN2GGS3_9ACTN</name>
<comment type="caution">
    <text evidence="2">The sequence shown here is derived from an EMBL/GenBank/DDBJ whole genome shotgun (WGS) entry which is preliminary data.</text>
</comment>
<proteinExistence type="predicted"/>
<protein>
    <submittedName>
        <fullName evidence="2">Uncharacterized protein</fullName>
    </submittedName>
</protein>
<evidence type="ECO:0000313" key="2">
    <source>
        <dbReference type="EMBL" id="GAA1671037.1"/>
    </source>
</evidence>
<reference evidence="2 3" key="1">
    <citation type="journal article" date="2019" name="Int. J. Syst. Evol. Microbiol.">
        <title>The Global Catalogue of Microorganisms (GCM) 10K type strain sequencing project: providing services to taxonomists for standard genome sequencing and annotation.</title>
        <authorList>
            <consortium name="The Broad Institute Genomics Platform"/>
            <consortium name="The Broad Institute Genome Sequencing Center for Infectious Disease"/>
            <person name="Wu L."/>
            <person name="Ma J."/>
        </authorList>
    </citation>
    <scope>NUCLEOTIDE SEQUENCE [LARGE SCALE GENOMIC DNA]</scope>
    <source>
        <strain evidence="2 3">JCM 16001</strain>
    </source>
</reference>
<gene>
    <name evidence="2" type="ORF">GCM10009830_16240</name>
</gene>
<sequence length="51" mass="5686">MLSANDLYDARTPPNISAVTGVTGRSEARRRRPGPEEIFRKRPTCDDALLD</sequence>
<evidence type="ECO:0000313" key="3">
    <source>
        <dbReference type="Proteomes" id="UP001499851"/>
    </source>
</evidence>
<feature type="compositionally biased region" description="Basic and acidic residues" evidence="1">
    <location>
        <begin position="33"/>
        <end position="45"/>
    </location>
</feature>
<organism evidence="2 3">
    <name type="scientific">Glycomyces endophyticus</name>
    <dbReference type="NCBI Taxonomy" id="480996"/>
    <lineage>
        <taxon>Bacteria</taxon>
        <taxon>Bacillati</taxon>
        <taxon>Actinomycetota</taxon>
        <taxon>Actinomycetes</taxon>
        <taxon>Glycomycetales</taxon>
        <taxon>Glycomycetaceae</taxon>
        <taxon>Glycomyces</taxon>
    </lineage>
</organism>